<name>A0A7S2U2T3_9EUKA</name>
<evidence type="ECO:0000313" key="2">
    <source>
        <dbReference type="EMBL" id="CAD9777709.1"/>
    </source>
</evidence>
<reference evidence="2" key="1">
    <citation type="submission" date="2021-01" db="EMBL/GenBank/DDBJ databases">
        <authorList>
            <person name="Corre E."/>
            <person name="Pelletier E."/>
            <person name="Niang G."/>
            <person name="Scheremetjew M."/>
            <person name="Finn R."/>
            <person name="Kale V."/>
            <person name="Holt S."/>
            <person name="Cochrane G."/>
            <person name="Meng A."/>
            <person name="Brown T."/>
            <person name="Cohen L."/>
        </authorList>
    </citation>
    <scope>NUCLEOTIDE SEQUENCE</scope>
    <source>
        <strain evidence="2">CCMP622</strain>
    </source>
</reference>
<feature type="region of interest" description="Disordered" evidence="1">
    <location>
        <begin position="1"/>
        <end position="30"/>
    </location>
</feature>
<feature type="compositionally biased region" description="Polar residues" evidence="1">
    <location>
        <begin position="1"/>
        <end position="10"/>
    </location>
</feature>
<protein>
    <submittedName>
        <fullName evidence="2">Uncharacterized protein</fullName>
    </submittedName>
</protein>
<accession>A0A7S2U2T3</accession>
<dbReference type="EMBL" id="HBHP01035298">
    <property type="protein sequence ID" value="CAD9777709.1"/>
    <property type="molecule type" value="Transcribed_RNA"/>
</dbReference>
<dbReference type="AlphaFoldDB" id="A0A7S2U2T3"/>
<evidence type="ECO:0000256" key="1">
    <source>
        <dbReference type="SAM" id="MobiDB-lite"/>
    </source>
</evidence>
<organism evidence="2">
    <name type="scientific">Lotharella oceanica</name>
    <dbReference type="NCBI Taxonomy" id="641309"/>
    <lineage>
        <taxon>Eukaryota</taxon>
        <taxon>Sar</taxon>
        <taxon>Rhizaria</taxon>
        <taxon>Cercozoa</taxon>
        <taxon>Chlorarachniophyceae</taxon>
        <taxon>Lotharella</taxon>
    </lineage>
</organism>
<gene>
    <name evidence="2" type="ORF">LSP00402_LOCUS21725</name>
</gene>
<proteinExistence type="predicted"/>
<sequence>MGSAACSSESKYGPRMKGGGGEESLWKKKGSRTQVRKSSIFLGNVTFEETKLATGDDAETSSERRRNALLKSSVCLYQKKDDYVLVLEVNGDNCLVLRSDHSNRKDAILVPIDSLTLVKQGFLKSTMED</sequence>